<proteinExistence type="predicted"/>
<dbReference type="KEGG" id="lby:Lbys_1533"/>
<evidence type="ECO:0000313" key="2">
    <source>
        <dbReference type="Proteomes" id="UP000007435"/>
    </source>
</evidence>
<dbReference type="EMBL" id="CP002305">
    <property type="protein sequence ID" value="ADQ17244.1"/>
    <property type="molecule type" value="Genomic_DNA"/>
</dbReference>
<accession>E4RXK9</accession>
<dbReference type="AlphaFoldDB" id="E4RXK9"/>
<protein>
    <submittedName>
        <fullName evidence="1">Uncharacterized protein</fullName>
    </submittedName>
</protein>
<dbReference type="STRING" id="649349.Lbys_1533"/>
<reference evidence="1 2" key="2">
    <citation type="journal article" date="2011" name="Stand. Genomic Sci.">
        <title>Complete genome sequence of Leadbetterella byssophila type strain (4M15).</title>
        <authorList>
            <person name="Abt B."/>
            <person name="Teshima H."/>
            <person name="Lucas S."/>
            <person name="Lapidus A."/>
            <person name="Del Rio T.G."/>
            <person name="Nolan M."/>
            <person name="Tice H."/>
            <person name="Cheng J.F."/>
            <person name="Pitluck S."/>
            <person name="Liolios K."/>
            <person name="Pagani I."/>
            <person name="Ivanova N."/>
            <person name="Mavromatis K."/>
            <person name="Pati A."/>
            <person name="Tapia R."/>
            <person name="Han C."/>
            <person name="Goodwin L."/>
            <person name="Chen A."/>
            <person name="Palaniappan K."/>
            <person name="Land M."/>
            <person name="Hauser L."/>
            <person name="Chang Y.J."/>
            <person name="Jeffries C.D."/>
            <person name="Rohde M."/>
            <person name="Goker M."/>
            <person name="Tindall B.J."/>
            <person name="Detter J.C."/>
            <person name="Woyke T."/>
            <person name="Bristow J."/>
            <person name="Eisen J.A."/>
            <person name="Markowitz V."/>
            <person name="Hugenholtz P."/>
            <person name="Klenk H.P."/>
            <person name="Kyrpides N.C."/>
        </authorList>
    </citation>
    <scope>NUCLEOTIDE SEQUENCE [LARGE SCALE GENOMIC DNA]</scope>
    <source>
        <strain evidence="2">DSM 17132 / JCM 16389 / KACC 11308 / NBRC 106382 / 4M15</strain>
    </source>
</reference>
<organism evidence="1 2">
    <name type="scientific">Leadbetterella byssophila (strain DSM 17132 / JCM 16389 / KACC 11308 / NBRC 106382 / 4M15)</name>
    <dbReference type="NCBI Taxonomy" id="649349"/>
    <lineage>
        <taxon>Bacteria</taxon>
        <taxon>Pseudomonadati</taxon>
        <taxon>Bacteroidota</taxon>
        <taxon>Cytophagia</taxon>
        <taxon>Cytophagales</taxon>
        <taxon>Leadbetterellaceae</taxon>
        <taxon>Leadbetterella</taxon>
    </lineage>
</organism>
<name>E4RXK9_LEAB4</name>
<gene>
    <name evidence="1" type="ordered locus">Lbys_1533</name>
</gene>
<dbReference type="OrthoDB" id="770713at2"/>
<dbReference type="HOGENOM" id="CLU_810841_0_0_10"/>
<sequence>MKNTLYTIILFIGCHACTSVEVMEDGAETISRARSLHRSSKYVQNLQWDRATALVNRWGKVQVGVPFSRTVESSRSLDEYLIVSEAGKEEFVLQVQNDKGVPIKDVLSDFDKYSLPGFTGKVLKRDVNSEVSSGFVFQDGKMVGKVFGNQRKVKRGRNLERECWEVYSITYYTDGTTSEEHLYYFCIDEDDQEASTEDWGGGSGESSPTAECVDETENFFATSELENDQPLTTGQLERTRTYSWKAIVGLLYVIRSYEVGVHKRNSSSEPWKWHSLQHQGLSHSGLTVGYSLNYHTISSNPTIGQYWSNMALNVNLTIQYVCKGFPLSTSRDFSPNVNLNVG</sequence>
<keyword evidence="2" id="KW-1185">Reference proteome</keyword>
<dbReference type="RefSeq" id="WP_013408293.1">
    <property type="nucleotide sequence ID" value="NC_014655.1"/>
</dbReference>
<dbReference type="Proteomes" id="UP000007435">
    <property type="component" value="Chromosome"/>
</dbReference>
<evidence type="ECO:0000313" key="1">
    <source>
        <dbReference type="EMBL" id="ADQ17244.1"/>
    </source>
</evidence>
<reference key="1">
    <citation type="submission" date="2010-11" db="EMBL/GenBank/DDBJ databases">
        <title>The complete genome of Leadbetterella byssophila DSM 17132.</title>
        <authorList>
            <consortium name="US DOE Joint Genome Institute (JGI-PGF)"/>
            <person name="Lucas S."/>
            <person name="Copeland A."/>
            <person name="Lapidus A."/>
            <person name="Glavina del Rio T."/>
            <person name="Dalin E."/>
            <person name="Tice H."/>
            <person name="Bruce D."/>
            <person name="Goodwin L."/>
            <person name="Pitluck S."/>
            <person name="Kyrpides N."/>
            <person name="Mavromatis K."/>
            <person name="Ivanova N."/>
            <person name="Teshima H."/>
            <person name="Brettin T."/>
            <person name="Detter J.C."/>
            <person name="Han C."/>
            <person name="Tapia R."/>
            <person name="Land M."/>
            <person name="Hauser L."/>
            <person name="Markowitz V."/>
            <person name="Cheng J.-F."/>
            <person name="Hugenholtz P."/>
            <person name="Woyke T."/>
            <person name="Wu D."/>
            <person name="Tindall B."/>
            <person name="Pomrenke H.G."/>
            <person name="Brambilla E."/>
            <person name="Klenk H.-P."/>
            <person name="Eisen J.A."/>
        </authorList>
    </citation>
    <scope>NUCLEOTIDE SEQUENCE [LARGE SCALE GENOMIC DNA]</scope>
    <source>
        <strain>DSM 17132</strain>
    </source>
</reference>